<dbReference type="Gene3D" id="2.40.50.100">
    <property type="match status" value="1"/>
</dbReference>
<reference evidence="3 4" key="1">
    <citation type="submission" date="2020-02" db="EMBL/GenBank/DDBJ databases">
        <authorList>
            <person name="Zheng R.K."/>
            <person name="Sun C.M."/>
        </authorList>
    </citation>
    <scope>NUCLEOTIDE SEQUENCE [LARGE SCALE GENOMIC DNA]</scope>
    <source>
        <strain evidence="4">rifampicinis</strain>
    </source>
</reference>
<dbReference type="Proteomes" id="UP000594468">
    <property type="component" value="Chromosome"/>
</dbReference>
<gene>
    <name evidence="3" type="ORF">G4Y79_19470</name>
</gene>
<dbReference type="PANTHER" id="PTHR45266:SF3">
    <property type="entry name" value="OXALOACETATE DECARBOXYLASE ALPHA CHAIN"/>
    <property type="match status" value="1"/>
</dbReference>
<dbReference type="Pfam" id="PF00364">
    <property type="entry name" value="Biotin_lipoyl"/>
    <property type="match status" value="1"/>
</dbReference>
<dbReference type="InterPro" id="IPR011053">
    <property type="entry name" value="Single_hybrid_motif"/>
</dbReference>
<organism evidence="3 4">
    <name type="scientific">Phototrophicus methaneseepsis</name>
    <dbReference type="NCBI Taxonomy" id="2710758"/>
    <lineage>
        <taxon>Bacteria</taxon>
        <taxon>Bacillati</taxon>
        <taxon>Chloroflexota</taxon>
        <taxon>Candidatus Thermofontia</taxon>
        <taxon>Phototrophicales</taxon>
        <taxon>Phototrophicaceae</taxon>
        <taxon>Phototrophicus</taxon>
    </lineage>
</organism>
<dbReference type="SUPFAM" id="SSF51230">
    <property type="entry name" value="Single hybrid motif"/>
    <property type="match status" value="1"/>
</dbReference>
<evidence type="ECO:0000256" key="1">
    <source>
        <dbReference type="ARBA" id="ARBA00023267"/>
    </source>
</evidence>
<dbReference type="EMBL" id="CP062983">
    <property type="protein sequence ID" value="QPC81846.1"/>
    <property type="molecule type" value="Genomic_DNA"/>
</dbReference>
<dbReference type="PANTHER" id="PTHR45266">
    <property type="entry name" value="OXALOACETATE DECARBOXYLASE ALPHA CHAIN"/>
    <property type="match status" value="1"/>
</dbReference>
<feature type="domain" description="Lipoyl-binding" evidence="2">
    <location>
        <begin position="93"/>
        <end position="162"/>
    </location>
</feature>
<accession>A0A7S8E7L4</accession>
<sequence length="166" mass="18165">MKYTTLINGKQFEMEIERDGSLLINGERVDVDFLNMGSSLYSLIIDNRSIELAIDEDNGQYQLLVDGRLYEAQVLDERALFLANRRGGLGNASGEIKAPMPGLIVEVLVSVGDTVTEGQTVIILESMKMQNELKAAQDGIIKEIFVKAGQTVDKNAPLTTIGGDED</sequence>
<dbReference type="FunFam" id="2.40.50.100:FF:000003">
    <property type="entry name" value="Acetyl-CoA carboxylase biotin carboxyl carrier protein"/>
    <property type="match status" value="1"/>
</dbReference>
<keyword evidence="4" id="KW-1185">Reference proteome</keyword>
<dbReference type="CDD" id="cd06850">
    <property type="entry name" value="biotinyl_domain"/>
    <property type="match status" value="1"/>
</dbReference>
<dbReference type="PROSITE" id="PS50968">
    <property type="entry name" value="BIOTINYL_LIPOYL"/>
    <property type="match status" value="1"/>
</dbReference>
<protein>
    <submittedName>
        <fullName evidence="3">Biotin/lipoyl-binding protein</fullName>
    </submittedName>
</protein>
<evidence type="ECO:0000259" key="2">
    <source>
        <dbReference type="PROSITE" id="PS50968"/>
    </source>
</evidence>
<evidence type="ECO:0000313" key="4">
    <source>
        <dbReference type="Proteomes" id="UP000594468"/>
    </source>
</evidence>
<name>A0A7S8E7L4_9CHLR</name>
<dbReference type="AlphaFoldDB" id="A0A7S8E7L4"/>
<dbReference type="InterPro" id="IPR000089">
    <property type="entry name" value="Biotin_lipoyl"/>
</dbReference>
<dbReference type="RefSeq" id="WP_195169917.1">
    <property type="nucleotide sequence ID" value="NZ_CP062983.1"/>
</dbReference>
<evidence type="ECO:0000313" key="3">
    <source>
        <dbReference type="EMBL" id="QPC81846.1"/>
    </source>
</evidence>
<keyword evidence="1" id="KW-0092">Biotin</keyword>
<dbReference type="KEGG" id="pmet:G4Y79_19470"/>
<dbReference type="InterPro" id="IPR050709">
    <property type="entry name" value="Biotin_Carboxyl_Carrier/Decarb"/>
</dbReference>
<proteinExistence type="predicted"/>